<dbReference type="EMBL" id="JBHUHT010000012">
    <property type="protein sequence ID" value="MFD2096422.1"/>
    <property type="molecule type" value="Genomic_DNA"/>
</dbReference>
<keyword evidence="1" id="KW-1133">Transmembrane helix</keyword>
<dbReference type="Proteomes" id="UP001597380">
    <property type="component" value="Unassembled WGS sequence"/>
</dbReference>
<feature type="transmembrane region" description="Helical" evidence="1">
    <location>
        <begin position="107"/>
        <end position="125"/>
    </location>
</feature>
<evidence type="ECO:0000313" key="3">
    <source>
        <dbReference type="Proteomes" id="UP001597380"/>
    </source>
</evidence>
<feature type="transmembrane region" description="Helical" evidence="1">
    <location>
        <begin position="7"/>
        <end position="28"/>
    </location>
</feature>
<keyword evidence="3" id="KW-1185">Reference proteome</keyword>
<keyword evidence="1" id="KW-0472">Membrane</keyword>
<evidence type="ECO:0000313" key="2">
    <source>
        <dbReference type="EMBL" id="MFD2096422.1"/>
    </source>
</evidence>
<accession>A0ABW4XN83</accession>
<feature type="transmembrane region" description="Helical" evidence="1">
    <location>
        <begin position="34"/>
        <end position="57"/>
    </location>
</feature>
<reference evidence="3" key="1">
    <citation type="journal article" date="2019" name="Int. J. Syst. Evol. Microbiol.">
        <title>The Global Catalogue of Microorganisms (GCM) 10K type strain sequencing project: providing services to taxonomists for standard genome sequencing and annotation.</title>
        <authorList>
            <consortium name="The Broad Institute Genomics Platform"/>
            <consortium name="The Broad Institute Genome Sequencing Center for Infectious Disease"/>
            <person name="Wu L."/>
            <person name="Ma J."/>
        </authorList>
    </citation>
    <scope>NUCLEOTIDE SEQUENCE [LARGE SCALE GENOMIC DNA]</scope>
    <source>
        <strain evidence="3">CGMCC 1.10992</strain>
    </source>
</reference>
<sequence length="150" mass="16283">MKKRKFISVMTMLVALPGLFAPVVLLLGVESIQIAVLAILAFVMRGICGVVGSVMLWKGKRLGYQLATATWVYMVIAALYSLVVLHMNVIPSFELNEVNHVLYLKPLSNGLGKLIWGLPFLYILIRDLTSKAPSGPSNEEPSAEPNGATG</sequence>
<evidence type="ECO:0000256" key="1">
    <source>
        <dbReference type="SAM" id="Phobius"/>
    </source>
</evidence>
<keyword evidence="1" id="KW-0812">Transmembrane</keyword>
<organism evidence="2 3">
    <name type="scientific">Corallincola platygyrae</name>
    <dbReference type="NCBI Taxonomy" id="1193278"/>
    <lineage>
        <taxon>Bacteria</taxon>
        <taxon>Pseudomonadati</taxon>
        <taxon>Pseudomonadota</taxon>
        <taxon>Gammaproteobacteria</taxon>
        <taxon>Alteromonadales</taxon>
        <taxon>Psychromonadaceae</taxon>
        <taxon>Corallincola</taxon>
    </lineage>
</organism>
<dbReference type="RefSeq" id="WP_345339194.1">
    <property type="nucleotide sequence ID" value="NZ_BAABLI010000008.1"/>
</dbReference>
<protein>
    <submittedName>
        <fullName evidence="2">Uncharacterized protein</fullName>
    </submittedName>
</protein>
<name>A0ABW4XN83_9GAMM</name>
<comment type="caution">
    <text evidence="2">The sequence shown here is derived from an EMBL/GenBank/DDBJ whole genome shotgun (WGS) entry which is preliminary data.</text>
</comment>
<gene>
    <name evidence="2" type="ORF">ACFSJ3_10540</name>
</gene>
<proteinExistence type="predicted"/>
<feature type="transmembrane region" description="Helical" evidence="1">
    <location>
        <begin position="69"/>
        <end position="87"/>
    </location>
</feature>